<name>U5NEI4_9BURK</name>
<keyword evidence="3 4" id="KW-0998">Cell outer membrane</keyword>
<comment type="subcellular location">
    <subcellularLocation>
        <location evidence="4">Cell outer membrane</location>
        <topology evidence="4">Lipid-anchor</topology>
    </subcellularLocation>
</comment>
<dbReference type="InterPro" id="IPR007450">
    <property type="entry name" value="BamE_dom"/>
</dbReference>
<keyword evidence="8" id="KW-1185">Reference proteome</keyword>
<dbReference type="PROSITE" id="PS51257">
    <property type="entry name" value="PROKAR_LIPOPROTEIN"/>
    <property type="match status" value="1"/>
</dbReference>
<dbReference type="GO" id="GO:1990063">
    <property type="term" value="C:Bam protein complex"/>
    <property type="evidence" value="ECO:0007669"/>
    <property type="project" value="TreeGrafter"/>
</dbReference>
<keyword evidence="4" id="KW-0449">Lipoprotein</keyword>
<evidence type="ECO:0000259" key="6">
    <source>
        <dbReference type="Pfam" id="PF04355"/>
    </source>
</evidence>
<comment type="function">
    <text evidence="4">Part of the outer membrane protein assembly complex, which is involved in assembly and insertion of beta-barrel proteins into the outer membrane.</text>
</comment>
<dbReference type="PANTHER" id="PTHR37482">
    <property type="entry name" value="OUTER MEMBRANE PROTEIN ASSEMBLY FACTOR BAME"/>
    <property type="match status" value="1"/>
</dbReference>
<dbReference type="STRING" id="946483.Cenrod_2505"/>
<evidence type="ECO:0000313" key="8">
    <source>
        <dbReference type="Proteomes" id="UP000017184"/>
    </source>
</evidence>
<evidence type="ECO:0000256" key="4">
    <source>
        <dbReference type="HAMAP-Rule" id="MF_00925"/>
    </source>
</evidence>
<dbReference type="HAMAP" id="MF_00925">
    <property type="entry name" value="OM_assembly_BamE"/>
    <property type="match status" value="1"/>
</dbReference>
<evidence type="ECO:0000256" key="5">
    <source>
        <dbReference type="SAM" id="MobiDB-lite"/>
    </source>
</evidence>
<evidence type="ECO:0000256" key="1">
    <source>
        <dbReference type="ARBA" id="ARBA00022729"/>
    </source>
</evidence>
<gene>
    <name evidence="7" type="primary">smpA</name>
    <name evidence="4" type="synonym">bamE</name>
    <name evidence="7" type="ORF">Cenrod_2505</name>
</gene>
<dbReference type="InterPro" id="IPR026592">
    <property type="entry name" value="BamE"/>
</dbReference>
<keyword evidence="4" id="KW-0564">Palmitate</keyword>
<feature type="compositionally biased region" description="Pro residues" evidence="5">
    <location>
        <begin position="169"/>
        <end position="181"/>
    </location>
</feature>
<dbReference type="InterPro" id="IPR037873">
    <property type="entry name" value="BamE-like"/>
</dbReference>
<dbReference type="KEGG" id="cbx:Cenrod_2505"/>
<organism evidence="7 8">
    <name type="scientific">Candidatus Symbiobacter mobilis CR</name>
    <dbReference type="NCBI Taxonomy" id="946483"/>
    <lineage>
        <taxon>Bacteria</taxon>
        <taxon>Pseudomonadati</taxon>
        <taxon>Pseudomonadota</taxon>
        <taxon>Betaproteobacteria</taxon>
        <taxon>Burkholderiales</taxon>
        <taxon>Comamonadaceae</taxon>
    </lineage>
</organism>
<dbReference type="GO" id="GO:0043165">
    <property type="term" value="P:Gram-negative-bacterium-type cell outer membrane assembly"/>
    <property type="evidence" value="ECO:0007669"/>
    <property type="project" value="UniProtKB-UniRule"/>
</dbReference>
<sequence>MKTSPFPPAGYFRAMALPLAGLAVAIFVSGCNSLDHVSHKVANAMSPYQIDIVQGNVVTREQFAALRKGMRRNTVRNILGTPLLESAFHADRWDYVFTFRRQGMETQSRRATVYFEGDVLARFEADPLPSEAEFVASLDHHRPTGPIPVLESPPIPTQAAPTAPVSAVLPPPAPEPLPTSYPPLEDDALAP</sequence>
<dbReference type="AlphaFoldDB" id="U5NEI4"/>
<proteinExistence type="inferred from homology"/>
<evidence type="ECO:0000313" key="7">
    <source>
        <dbReference type="EMBL" id="AGX88559.1"/>
    </source>
</evidence>
<dbReference type="PANTHER" id="PTHR37482:SF1">
    <property type="entry name" value="OUTER MEMBRANE PROTEIN ASSEMBLY FACTOR BAME"/>
    <property type="match status" value="1"/>
</dbReference>
<comment type="similarity">
    <text evidence="4">Belongs to the BamE family.</text>
</comment>
<evidence type="ECO:0000256" key="3">
    <source>
        <dbReference type="ARBA" id="ARBA00023237"/>
    </source>
</evidence>
<keyword evidence="2 4" id="KW-0472">Membrane</keyword>
<feature type="compositionally biased region" description="Low complexity" evidence="5">
    <location>
        <begin position="157"/>
        <end position="168"/>
    </location>
</feature>
<dbReference type="eggNOG" id="COG2913">
    <property type="taxonomic scope" value="Bacteria"/>
</dbReference>
<dbReference type="Gene3D" id="3.30.1450.10">
    <property type="match status" value="1"/>
</dbReference>
<dbReference type="GO" id="GO:0030674">
    <property type="term" value="F:protein-macromolecule adaptor activity"/>
    <property type="evidence" value="ECO:0007669"/>
    <property type="project" value="TreeGrafter"/>
</dbReference>
<dbReference type="EMBL" id="CP004885">
    <property type="protein sequence ID" value="AGX88559.1"/>
    <property type="molecule type" value="Genomic_DNA"/>
</dbReference>
<dbReference type="GO" id="GO:0051205">
    <property type="term" value="P:protein insertion into membrane"/>
    <property type="evidence" value="ECO:0007669"/>
    <property type="project" value="UniProtKB-UniRule"/>
</dbReference>
<reference evidence="7 8" key="1">
    <citation type="journal article" date="2013" name="Genome Biol.">
        <title>Genomic analysis reveals key aspects of prokaryotic symbiosis in the phototrophic consortium "Chlorochromatium aggregatum".</title>
        <authorList>
            <person name="Liu Z."/>
            <person name="Muller J."/>
            <person name="Li T."/>
            <person name="Alvey R.M."/>
            <person name="Vogl K."/>
            <person name="Frigaard N.U."/>
            <person name="Rockwell N.C."/>
            <person name="Boyd E.S."/>
            <person name="Tomsho L.P."/>
            <person name="Schuster S.C."/>
            <person name="Henke P."/>
            <person name="Rohde M."/>
            <person name="Overmann J."/>
            <person name="Bryant D.A."/>
        </authorList>
    </citation>
    <scope>NUCLEOTIDE SEQUENCE [LARGE SCALE GENOMIC DNA]</scope>
    <source>
        <strain evidence="7">CR</strain>
    </source>
</reference>
<evidence type="ECO:0000256" key="2">
    <source>
        <dbReference type="ARBA" id="ARBA00023136"/>
    </source>
</evidence>
<accession>U5NEI4</accession>
<feature type="domain" description="Outer membrane protein assembly factor BamE" evidence="6">
    <location>
        <begin position="55"/>
        <end position="124"/>
    </location>
</feature>
<keyword evidence="1 4" id="KW-0732">Signal</keyword>
<dbReference type="Proteomes" id="UP000017184">
    <property type="component" value="Chromosome"/>
</dbReference>
<feature type="region of interest" description="Disordered" evidence="5">
    <location>
        <begin position="145"/>
        <end position="191"/>
    </location>
</feature>
<dbReference type="Pfam" id="PF04355">
    <property type="entry name" value="BamE"/>
    <property type="match status" value="1"/>
</dbReference>
<dbReference type="PATRIC" id="fig|946483.4.peg.2531"/>
<dbReference type="RefSeq" id="WP_022776497.1">
    <property type="nucleotide sequence ID" value="NC_022576.1"/>
</dbReference>
<comment type="subunit">
    <text evidence="4">Part of the Bam complex.</text>
</comment>
<dbReference type="HOGENOM" id="CLU_083835_1_1_4"/>
<protein>
    <recommendedName>
        <fullName evidence="4">Outer membrane protein assembly factor BamE</fullName>
    </recommendedName>
</protein>